<evidence type="ECO:0000259" key="9">
    <source>
        <dbReference type="PROSITE" id="PS50893"/>
    </source>
</evidence>
<dbReference type="SMART" id="SM00382">
    <property type="entry name" value="AAA"/>
    <property type="match status" value="1"/>
</dbReference>
<dbReference type="EMBL" id="PDVP01000046">
    <property type="protein sequence ID" value="PHP64551.1"/>
    <property type="molecule type" value="Genomic_DNA"/>
</dbReference>
<evidence type="ECO:0000256" key="5">
    <source>
        <dbReference type="ARBA" id="ARBA00022989"/>
    </source>
</evidence>
<dbReference type="PANTHER" id="PTHR43394:SF1">
    <property type="entry name" value="ATP-BINDING CASSETTE SUB-FAMILY B MEMBER 10, MITOCHONDRIAL"/>
    <property type="match status" value="1"/>
</dbReference>
<feature type="domain" description="ABC transmembrane type-1" evidence="10">
    <location>
        <begin position="25"/>
        <end position="299"/>
    </location>
</feature>
<keyword evidence="2 8" id="KW-0812">Transmembrane</keyword>
<evidence type="ECO:0000313" key="12">
    <source>
        <dbReference type="Proteomes" id="UP000221168"/>
    </source>
</evidence>
<dbReference type="InterPro" id="IPR003439">
    <property type="entry name" value="ABC_transporter-like_ATP-bd"/>
</dbReference>
<feature type="transmembrane region" description="Helical" evidence="8">
    <location>
        <begin position="25"/>
        <end position="48"/>
    </location>
</feature>
<proteinExistence type="predicted"/>
<dbReference type="PROSITE" id="PS50929">
    <property type="entry name" value="ABC_TM1F"/>
    <property type="match status" value="1"/>
</dbReference>
<dbReference type="InterPro" id="IPR003593">
    <property type="entry name" value="AAA+_ATPase"/>
</dbReference>
<dbReference type="GO" id="GO:0005524">
    <property type="term" value="F:ATP binding"/>
    <property type="evidence" value="ECO:0007669"/>
    <property type="project" value="UniProtKB-KW"/>
</dbReference>
<evidence type="ECO:0000313" key="11">
    <source>
        <dbReference type="EMBL" id="PHP64551.1"/>
    </source>
</evidence>
<feature type="transmembrane region" description="Helical" evidence="8">
    <location>
        <begin position="60"/>
        <end position="79"/>
    </location>
</feature>
<dbReference type="SUPFAM" id="SSF90123">
    <property type="entry name" value="ABC transporter transmembrane region"/>
    <property type="match status" value="1"/>
</dbReference>
<organism evidence="11 12">
    <name type="scientific">Zhengella mangrovi</name>
    <dbReference type="NCBI Taxonomy" id="1982044"/>
    <lineage>
        <taxon>Bacteria</taxon>
        <taxon>Pseudomonadati</taxon>
        <taxon>Pseudomonadota</taxon>
        <taxon>Alphaproteobacteria</taxon>
        <taxon>Hyphomicrobiales</taxon>
        <taxon>Notoacmeibacteraceae</taxon>
        <taxon>Zhengella</taxon>
    </lineage>
</organism>
<dbReference type="Proteomes" id="UP000221168">
    <property type="component" value="Unassembled WGS sequence"/>
</dbReference>
<evidence type="ECO:0008006" key="13">
    <source>
        <dbReference type="Google" id="ProtNLM"/>
    </source>
</evidence>
<dbReference type="GO" id="GO:0016887">
    <property type="term" value="F:ATP hydrolysis activity"/>
    <property type="evidence" value="ECO:0007669"/>
    <property type="project" value="InterPro"/>
</dbReference>
<dbReference type="InterPro" id="IPR036640">
    <property type="entry name" value="ABC1_TM_sf"/>
</dbReference>
<dbReference type="InterPro" id="IPR039421">
    <property type="entry name" value="Type_1_exporter"/>
</dbReference>
<keyword evidence="12" id="KW-1185">Reference proteome</keyword>
<comment type="subcellular location">
    <subcellularLocation>
        <location evidence="1">Cell membrane</location>
        <topology evidence="1">Multi-pass membrane protein</topology>
    </subcellularLocation>
</comment>
<dbReference type="InterPro" id="IPR011527">
    <property type="entry name" value="ABC1_TM_dom"/>
</dbReference>
<comment type="caution">
    <text evidence="11">The sequence shown here is derived from an EMBL/GenBank/DDBJ whole genome shotgun (WGS) entry which is preliminary data.</text>
</comment>
<feature type="domain" description="ABC transporter" evidence="9">
    <location>
        <begin position="330"/>
        <end position="568"/>
    </location>
</feature>
<dbReference type="OrthoDB" id="9808328at2"/>
<dbReference type="AlphaFoldDB" id="A0A2G1QGE6"/>
<evidence type="ECO:0000256" key="8">
    <source>
        <dbReference type="SAM" id="Phobius"/>
    </source>
</evidence>
<evidence type="ECO:0000256" key="4">
    <source>
        <dbReference type="ARBA" id="ARBA00022840"/>
    </source>
</evidence>
<evidence type="ECO:0000259" key="10">
    <source>
        <dbReference type="PROSITE" id="PS50929"/>
    </source>
</evidence>
<dbReference type="InterPro" id="IPR027417">
    <property type="entry name" value="P-loop_NTPase"/>
</dbReference>
<feature type="region of interest" description="Disordered" evidence="7">
    <location>
        <begin position="548"/>
        <end position="601"/>
    </location>
</feature>
<gene>
    <name evidence="11" type="ORF">CSC94_23830</name>
</gene>
<sequence>MRKCEVSAVFQSIRIPAGIRSHLRWLIFFSVATNFLALAVPLHILQVYGRVLKSGSLPTLFYLSAIVITMLLVAAVADYSRRRVARRLANKYLMEIHPDIVRGLAYETDKSVRSSRVISDARSVAGFLASRNFIGLFDMPFSMLFLLALYALSFWLGLVATLGLGAMLALAMFNNRSTSNLQNRTEKMESDAFGFATATLRDTDEIRAMGLAEPIRERWKLKLLAAFEANDESSGKAAGFSVAGSFIRQATQVLMVSVGAMLVLSGEMHGGIVFAATFITNRLLTPVSRTIGSWTSITRSFRTHLKLTDLTAVIASDNGRTAIDRPAGRVEVDQVFLAPDAKQPTRFLLTGLSLDLEPGRITVITGGTGSGKSSLARIVAGAASPDSGHVKLDGTTRDDWRAEDWGRAVGYVAQTIKLSPVSVSENITRLNYDFDSERLLKASRAARAHGMISNLPKGYATVLERGEVFLTDRQTMKIALARALYGDPSVLVLDEPDTDLDRSDQKELIEILTSLRDQGVAILVISRRSQMRAVADDVYELKTGTLSRVGGRRKRDKEDRTEADAPAAESAPVRERRHAVSGSANESGGTTGFRPSARSGDLDDIRASIDRIFARHRQVV</sequence>
<keyword evidence="6 8" id="KW-0472">Membrane</keyword>
<feature type="transmembrane region" description="Helical" evidence="8">
    <location>
        <begin position="144"/>
        <end position="173"/>
    </location>
</feature>
<evidence type="ECO:0000256" key="6">
    <source>
        <dbReference type="ARBA" id="ARBA00023136"/>
    </source>
</evidence>
<keyword evidence="5 8" id="KW-1133">Transmembrane helix</keyword>
<dbReference type="PROSITE" id="PS50893">
    <property type="entry name" value="ABC_TRANSPORTER_2"/>
    <property type="match status" value="1"/>
</dbReference>
<keyword evidence="4" id="KW-0067">ATP-binding</keyword>
<dbReference type="GO" id="GO:0005886">
    <property type="term" value="C:plasma membrane"/>
    <property type="evidence" value="ECO:0007669"/>
    <property type="project" value="UniProtKB-SubCell"/>
</dbReference>
<reference evidence="11 12" key="1">
    <citation type="submission" date="2017-10" db="EMBL/GenBank/DDBJ databases">
        <title>Sedimentibacterium mangrovi gen. nov., sp. nov., a novel member of family Phyllobacteriacea isolated from mangrove sediment.</title>
        <authorList>
            <person name="Liao H."/>
            <person name="Tian Y."/>
        </authorList>
    </citation>
    <scope>NUCLEOTIDE SEQUENCE [LARGE SCALE GENOMIC DNA]</scope>
    <source>
        <strain evidence="11 12">X9-2-2</strain>
    </source>
</reference>
<dbReference type="Gene3D" id="3.40.50.300">
    <property type="entry name" value="P-loop containing nucleotide triphosphate hydrolases"/>
    <property type="match status" value="1"/>
</dbReference>
<evidence type="ECO:0000256" key="1">
    <source>
        <dbReference type="ARBA" id="ARBA00004651"/>
    </source>
</evidence>
<name>A0A2G1QGE6_9HYPH</name>
<accession>A0A2G1QGE6</accession>
<evidence type="ECO:0000256" key="3">
    <source>
        <dbReference type="ARBA" id="ARBA00022741"/>
    </source>
</evidence>
<keyword evidence="3" id="KW-0547">Nucleotide-binding</keyword>
<evidence type="ECO:0000256" key="7">
    <source>
        <dbReference type="SAM" id="MobiDB-lite"/>
    </source>
</evidence>
<dbReference type="Gene3D" id="1.20.1560.10">
    <property type="entry name" value="ABC transporter type 1, transmembrane domain"/>
    <property type="match status" value="1"/>
</dbReference>
<dbReference type="PANTHER" id="PTHR43394">
    <property type="entry name" value="ATP-DEPENDENT PERMEASE MDL1, MITOCHONDRIAL"/>
    <property type="match status" value="1"/>
</dbReference>
<dbReference type="Pfam" id="PF00664">
    <property type="entry name" value="ABC_membrane"/>
    <property type="match status" value="1"/>
</dbReference>
<dbReference type="GO" id="GO:0015421">
    <property type="term" value="F:ABC-type oligopeptide transporter activity"/>
    <property type="evidence" value="ECO:0007669"/>
    <property type="project" value="TreeGrafter"/>
</dbReference>
<dbReference type="Pfam" id="PF00005">
    <property type="entry name" value="ABC_tran"/>
    <property type="match status" value="1"/>
</dbReference>
<protein>
    <recommendedName>
        <fullName evidence="13">Type I secretion system permease/ATPase</fullName>
    </recommendedName>
</protein>
<dbReference type="SUPFAM" id="SSF52540">
    <property type="entry name" value="P-loop containing nucleoside triphosphate hydrolases"/>
    <property type="match status" value="1"/>
</dbReference>
<evidence type="ECO:0000256" key="2">
    <source>
        <dbReference type="ARBA" id="ARBA00022692"/>
    </source>
</evidence>